<gene>
    <name evidence="2" type="ORF">NCTC10429_02707</name>
</gene>
<dbReference type="Pfam" id="PF07278">
    <property type="entry name" value="DUF1441"/>
    <property type="match status" value="1"/>
</dbReference>
<dbReference type="AlphaFoldDB" id="A0A377CDU4"/>
<feature type="region of interest" description="Disordered" evidence="1">
    <location>
        <begin position="151"/>
        <end position="193"/>
    </location>
</feature>
<proteinExistence type="predicted"/>
<name>A0A377CDU4_ECOLX</name>
<dbReference type="InterPro" id="IPR009901">
    <property type="entry name" value="Phage_VT1-Sakai_H0025"/>
</dbReference>
<protein>
    <submittedName>
        <fullName evidence="2">Bacteriophage DNA packaging protein terminase, small subunit</fullName>
    </submittedName>
</protein>
<evidence type="ECO:0000313" key="3">
    <source>
        <dbReference type="Proteomes" id="UP000254088"/>
    </source>
</evidence>
<evidence type="ECO:0000256" key="1">
    <source>
        <dbReference type="SAM" id="MobiDB-lite"/>
    </source>
</evidence>
<reference evidence="2 3" key="1">
    <citation type="submission" date="2018-06" db="EMBL/GenBank/DDBJ databases">
        <authorList>
            <consortium name="Pathogen Informatics"/>
            <person name="Doyle S."/>
        </authorList>
    </citation>
    <scope>NUCLEOTIDE SEQUENCE [LARGE SCALE GENOMIC DNA]</scope>
    <source>
        <strain evidence="2 3">NCTC10429</strain>
    </source>
</reference>
<dbReference type="Proteomes" id="UP000254088">
    <property type="component" value="Unassembled WGS sequence"/>
</dbReference>
<evidence type="ECO:0000313" key="2">
    <source>
        <dbReference type="EMBL" id="STL90080.1"/>
    </source>
</evidence>
<dbReference type="EMBL" id="UGEX01000001">
    <property type="protein sequence ID" value="STL90080.1"/>
    <property type="molecule type" value="Genomic_DNA"/>
</dbReference>
<organism evidence="2 3">
    <name type="scientific">Escherichia coli</name>
    <dbReference type="NCBI Taxonomy" id="562"/>
    <lineage>
        <taxon>Bacteria</taxon>
        <taxon>Pseudomonadati</taxon>
        <taxon>Pseudomonadota</taxon>
        <taxon>Gammaproteobacteria</taxon>
        <taxon>Enterobacterales</taxon>
        <taxon>Enterobacteriaceae</taxon>
        <taxon>Escherichia</taxon>
    </lineage>
</organism>
<accession>A0A377CDU4</accession>
<sequence length="193" mass="21080">MDQELSTLKLNINQLAGITGVHRQTVAARLKQLEPALGSNNKLKLYLITDVLTELMAPVVASSAEDMTPSDRLAHWKAENERLKFEQDTGQLIPADEVAREFSVMAKAVVQVLETLPDILERDCALNPAAVSRVQSVIDDLRDQIAQRVLDAEPEEDEPERTDGEAGICPGDPKGCPWNTSCPTPHAGGRCSQ</sequence>